<gene>
    <name evidence="4" type="ORF">BVF97_19675</name>
    <name evidence="5" type="ORF">COJ61_25880</name>
</gene>
<dbReference type="SUPFAM" id="SSF52218">
    <property type="entry name" value="Flavoproteins"/>
    <property type="match status" value="1"/>
</dbReference>
<evidence type="ECO:0000313" key="7">
    <source>
        <dbReference type="Proteomes" id="UP000223839"/>
    </source>
</evidence>
<comment type="caution">
    <text evidence="5">The sequence shown here is derived from an EMBL/GenBank/DDBJ whole genome shotgun (WGS) entry which is preliminary data.</text>
</comment>
<dbReference type="InterPro" id="IPR051796">
    <property type="entry name" value="ISF_SsuE-like"/>
</dbReference>
<evidence type="ECO:0000313" key="4">
    <source>
        <dbReference type="EMBL" id="OPD49258.1"/>
    </source>
</evidence>
<reference evidence="5 7" key="2">
    <citation type="submission" date="2017-09" db="EMBL/GenBank/DDBJ databases">
        <title>Large-scale bioinformatics analysis of Bacillus genomes uncovers conserved roles of natural products in bacterial physiology.</title>
        <authorList>
            <consortium name="Agbiome Team Llc"/>
            <person name="Bleich R.M."/>
            <person name="Grubbs K.J."/>
            <person name="Santa Maria K.C."/>
            <person name="Allen S.E."/>
            <person name="Farag S."/>
            <person name="Shank E.A."/>
            <person name="Bowers A."/>
        </authorList>
    </citation>
    <scope>NUCLEOTIDE SEQUENCE [LARGE SCALE GENOMIC DNA]</scope>
    <source>
        <strain evidence="5 7">AFS077661</strain>
    </source>
</reference>
<dbReference type="Gene3D" id="3.40.50.360">
    <property type="match status" value="1"/>
</dbReference>
<dbReference type="InterPro" id="IPR029039">
    <property type="entry name" value="Flavoprotein-like_sf"/>
</dbReference>
<protein>
    <submittedName>
        <fullName evidence="5">Flavodoxin family protein</fullName>
    </submittedName>
    <submittedName>
        <fullName evidence="4">NADPH-dependent FMN reductase</fullName>
    </submittedName>
</protein>
<proteinExistence type="predicted"/>
<name>A0AB36TR34_BACTU</name>
<accession>A0AB36TR34</accession>
<evidence type="ECO:0000313" key="6">
    <source>
        <dbReference type="Proteomes" id="UP000190187"/>
    </source>
</evidence>
<dbReference type="RefSeq" id="WP_078994200.1">
    <property type="nucleotide sequence ID" value="NZ_MSTN01000008.1"/>
</dbReference>
<feature type="domain" description="NADPH-dependent FMN reductase-like" evidence="3">
    <location>
        <begin position="4"/>
        <end position="153"/>
    </location>
</feature>
<dbReference type="Proteomes" id="UP000190187">
    <property type="component" value="Unassembled WGS sequence"/>
</dbReference>
<evidence type="ECO:0000256" key="1">
    <source>
        <dbReference type="ARBA" id="ARBA00022630"/>
    </source>
</evidence>
<evidence type="ECO:0000256" key="2">
    <source>
        <dbReference type="ARBA" id="ARBA00022643"/>
    </source>
</evidence>
<dbReference type="InterPro" id="IPR005025">
    <property type="entry name" value="FMN_Rdtase-like_dom"/>
</dbReference>
<evidence type="ECO:0000313" key="5">
    <source>
        <dbReference type="EMBL" id="PFM86211.1"/>
    </source>
</evidence>
<keyword evidence="1" id="KW-0285">Flavoprotein</keyword>
<dbReference type="PANTHER" id="PTHR43278:SF4">
    <property type="entry name" value="NAD(P)H-DEPENDENT FMN-CONTAINING OXIDOREDUCTASE YWQN-RELATED"/>
    <property type="match status" value="1"/>
</dbReference>
<dbReference type="EMBL" id="MSTN01000008">
    <property type="protein sequence ID" value="OPD49258.1"/>
    <property type="molecule type" value="Genomic_DNA"/>
</dbReference>
<sequence>MKKKVFAYVGSRNPQSRLTLYVERMLTNLAQKNEVDYDLYTADKTNINHSTGCKNCFNAGFCELDKKIDDHMDIIKQKMLEADFIILASPVYSHNVSGDMKALVDRLSYWCHLMRLAGKPGIVVASAESNGSIQVLSYLEKIACCLGISVIERIGVVQADSSSEERFVEYIDLISKYLTGEEIVKSNQSLEKFFKTMQWVYSKYPEDHVEHLFWKNNGLLECQDFQEVLDKQLVLV</sequence>
<dbReference type="Pfam" id="PF03358">
    <property type="entry name" value="FMN_red"/>
    <property type="match status" value="1"/>
</dbReference>
<keyword evidence="2" id="KW-0288">FMN</keyword>
<dbReference type="GO" id="GO:0016491">
    <property type="term" value="F:oxidoreductase activity"/>
    <property type="evidence" value="ECO:0007669"/>
    <property type="project" value="InterPro"/>
</dbReference>
<dbReference type="PANTHER" id="PTHR43278">
    <property type="entry name" value="NAD(P)H-DEPENDENT FMN-CONTAINING OXIDOREDUCTASE YWQN-RELATED"/>
    <property type="match status" value="1"/>
</dbReference>
<dbReference type="AlphaFoldDB" id="A0AB36TR34"/>
<dbReference type="EMBL" id="NUYG01000062">
    <property type="protein sequence ID" value="PFM86211.1"/>
    <property type="molecule type" value="Genomic_DNA"/>
</dbReference>
<evidence type="ECO:0000259" key="3">
    <source>
        <dbReference type="Pfam" id="PF03358"/>
    </source>
</evidence>
<reference evidence="4 6" key="1">
    <citation type="submission" date="2017-01" db="EMBL/GenBank/DDBJ databases">
        <title>Draft Genome Sequence of Bacillus thuringiensis DNG9.</title>
        <authorList>
            <person name="Rosana A.R."/>
            <person name="Daas M.S."/>
            <person name="Acedo J.Z."/>
            <person name="Case R.J."/>
            <person name="Vederas J.C."/>
            <person name="Nateche F."/>
            <person name="Kebbouche-Gana S."/>
        </authorList>
    </citation>
    <scope>NUCLEOTIDE SEQUENCE [LARGE SCALE GENOMIC DNA]</scope>
    <source>
        <strain evidence="4 6">DNG9</strain>
    </source>
</reference>
<dbReference type="Proteomes" id="UP000223839">
    <property type="component" value="Unassembled WGS sequence"/>
</dbReference>
<organism evidence="5 7">
    <name type="scientific">Bacillus thuringiensis</name>
    <dbReference type="NCBI Taxonomy" id="1428"/>
    <lineage>
        <taxon>Bacteria</taxon>
        <taxon>Bacillati</taxon>
        <taxon>Bacillota</taxon>
        <taxon>Bacilli</taxon>
        <taxon>Bacillales</taxon>
        <taxon>Bacillaceae</taxon>
        <taxon>Bacillus</taxon>
        <taxon>Bacillus cereus group</taxon>
    </lineage>
</organism>